<keyword evidence="5 10" id="KW-0547">Nucleotide-binding</keyword>
<gene>
    <name evidence="13" type="ORF">DAT39_011695</name>
</gene>
<evidence type="ECO:0000256" key="4">
    <source>
        <dbReference type="ARBA" id="ARBA00022679"/>
    </source>
</evidence>
<dbReference type="InterPro" id="IPR017441">
    <property type="entry name" value="Protein_kinase_ATP_BS"/>
</dbReference>
<dbReference type="Gene3D" id="3.30.200.20">
    <property type="entry name" value="Phosphorylase Kinase, domain 1"/>
    <property type="match status" value="1"/>
</dbReference>
<comment type="similarity">
    <text evidence="1">Belongs to the protein kinase superfamily. CAMK Ser/Thr protein kinase family. PIM subfamily.</text>
</comment>
<keyword evidence="4" id="KW-0808">Transferase</keyword>
<dbReference type="PROSITE" id="PS00107">
    <property type="entry name" value="PROTEIN_KINASE_ATP"/>
    <property type="match status" value="1"/>
</dbReference>
<name>A0A8J4U307_CLAMG</name>
<evidence type="ECO:0000259" key="12">
    <source>
        <dbReference type="PROSITE" id="PS50011"/>
    </source>
</evidence>
<dbReference type="GO" id="GO:0007346">
    <property type="term" value="P:regulation of mitotic cell cycle"/>
    <property type="evidence" value="ECO:0007669"/>
    <property type="project" value="TreeGrafter"/>
</dbReference>
<keyword evidence="3 11" id="KW-0723">Serine/threonine-protein kinase</keyword>
<dbReference type="GO" id="GO:0005737">
    <property type="term" value="C:cytoplasm"/>
    <property type="evidence" value="ECO:0007669"/>
    <property type="project" value="TreeGrafter"/>
</dbReference>
<evidence type="ECO:0000313" key="14">
    <source>
        <dbReference type="Proteomes" id="UP000727407"/>
    </source>
</evidence>
<keyword evidence="6 13" id="KW-0418">Kinase</keyword>
<dbReference type="PROSITE" id="PS50011">
    <property type="entry name" value="PROTEIN_KINASE_DOM"/>
    <property type="match status" value="1"/>
</dbReference>
<dbReference type="GO" id="GO:0005524">
    <property type="term" value="F:ATP binding"/>
    <property type="evidence" value="ECO:0007669"/>
    <property type="project" value="UniProtKB-UniRule"/>
</dbReference>
<reference evidence="13" key="1">
    <citation type="submission" date="2020-07" db="EMBL/GenBank/DDBJ databases">
        <title>Clarias magur genome sequencing, assembly and annotation.</title>
        <authorList>
            <person name="Kushwaha B."/>
            <person name="Kumar R."/>
            <person name="Das P."/>
            <person name="Joshi C.G."/>
            <person name="Kumar D."/>
            <person name="Nagpure N.S."/>
            <person name="Pandey M."/>
            <person name="Agarwal S."/>
            <person name="Srivastava S."/>
            <person name="Singh M."/>
            <person name="Sahoo L."/>
            <person name="Jayasankar P."/>
            <person name="Meher P.K."/>
            <person name="Koringa P.G."/>
            <person name="Iquebal M.A."/>
            <person name="Das S.P."/>
            <person name="Bit A."/>
            <person name="Patnaik S."/>
            <person name="Patel N."/>
            <person name="Shah T.M."/>
            <person name="Hinsu A."/>
            <person name="Jena J.K."/>
        </authorList>
    </citation>
    <scope>NUCLEOTIDE SEQUENCE</scope>
    <source>
        <strain evidence="13">CIFAMagur01</strain>
        <tissue evidence="13">Testis</tissue>
    </source>
</reference>
<keyword evidence="7 10" id="KW-0067">ATP-binding</keyword>
<evidence type="ECO:0000256" key="10">
    <source>
        <dbReference type="PROSITE-ProRule" id="PRU10141"/>
    </source>
</evidence>
<proteinExistence type="inferred from homology"/>
<evidence type="ECO:0000313" key="13">
    <source>
        <dbReference type="EMBL" id="KAF5898588.1"/>
    </source>
</evidence>
<dbReference type="SMART" id="SM00220">
    <property type="entry name" value="S_TKc"/>
    <property type="match status" value="1"/>
</dbReference>
<dbReference type="SUPFAM" id="SSF56112">
    <property type="entry name" value="Protein kinase-like (PK-like)"/>
    <property type="match status" value="1"/>
</dbReference>
<dbReference type="PANTHER" id="PTHR22984:SF11">
    <property type="entry name" value="AURORA KINASE-RELATED"/>
    <property type="match status" value="1"/>
</dbReference>
<dbReference type="InterPro" id="IPR051138">
    <property type="entry name" value="PIM_Ser/Thr_kinase"/>
</dbReference>
<sequence length="238" mass="27013">MTVSLDFTGLEAKRYTLDEQLGEGGFGTVYAAVNSNDEQVAIKVLDKEKNSTIPGRTGRIPLEKAIMMILSEPSVCVNVVQMLDWLDLSTSYIMVMERPIPSMDLQQYCESKGPLLPKSALKVFKQVVVACQFCFDRGVYHNDIKLDNILINTETFVVKLIDFGLAKKIETNERNDDILWLGKLLYALLHFPNVVTLHTDPHFRPVVSEACRQLILQCLDQNNLPTFMEILNHECFNE</sequence>
<dbReference type="Proteomes" id="UP000727407">
    <property type="component" value="Unassembled WGS sequence"/>
</dbReference>
<dbReference type="InterPro" id="IPR011009">
    <property type="entry name" value="Kinase-like_dom_sf"/>
</dbReference>
<dbReference type="EC" id="2.7.11.1" evidence="2"/>
<evidence type="ECO:0000256" key="3">
    <source>
        <dbReference type="ARBA" id="ARBA00022527"/>
    </source>
</evidence>
<feature type="non-terminal residue" evidence="13">
    <location>
        <position position="238"/>
    </location>
</feature>
<evidence type="ECO:0000256" key="11">
    <source>
        <dbReference type="RuleBase" id="RU000304"/>
    </source>
</evidence>
<dbReference type="Gene3D" id="1.10.510.10">
    <property type="entry name" value="Transferase(Phosphotransferase) domain 1"/>
    <property type="match status" value="1"/>
</dbReference>
<evidence type="ECO:0000256" key="6">
    <source>
        <dbReference type="ARBA" id="ARBA00022777"/>
    </source>
</evidence>
<evidence type="ECO:0000256" key="7">
    <source>
        <dbReference type="ARBA" id="ARBA00022840"/>
    </source>
</evidence>
<dbReference type="EMBL" id="QNUK01000195">
    <property type="protein sequence ID" value="KAF5898588.1"/>
    <property type="molecule type" value="Genomic_DNA"/>
</dbReference>
<comment type="catalytic activity">
    <reaction evidence="9">
        <text>L-seryl-[protein] + ATP = O-phospho-L-seryl-[protein] + ADP + H(+)</text>
        <dbReference type="Rhea" id="RHEA:17989"/>
        <dbReference type="Rhea" id="RHEA-COMP:9863"/>
        <dbReference type="Rhea" id="RHEA-COMP:11604"/>
        <dbReference type="ChEBI" id="CHEBI:15378"/>
        <dbReference type="ChEBI" id="CHEBI:29999"/>
        <dbReference type="ChEBI" id="CHEBI:30616"/>
        <dbReference type="ChEBI" id="CHEBI:83421"/>
        <dbReference type="ChEBI" id="CHEBI:456216"/>
        <dbReference type="EC" id="2.7.11.1"/>
    </reaction>
</comment>
<dbReference type="GO" id="GO:0004674">
    <property type="term" value="F:protein serine/threonine kinase activity"/>
    <property type="evidence" value="ECO:0007669"/>
    <property type="project" value="UniProtKB-KW"/>
</dbReference>
<accession>A0A8J4U307</accession>
<evidence type="ECO:0000256" key="1">
    <source>
        <dbReference type="ARBA" id="ARBA00005505"/>
    </source>
</evidence>
<dbReference type="InterPro" id="IPR000719">
    <property type="entry name" value="Prot_kinase_dom"/>
</dbReference>
<comment type="caution">
    <text evidence="13">The sequence shown here is derived from an EMBL/GenBank/DDBJ whole genome shotgun (WGS) entry which is preliminary data.</text>
</comment>
<dbReference type="PANTHER" id="PTHR22984">
    <property type="entry name" value="SERINE/THREONINE-PROTEIN KINASE PIM"/>
    <property type="match status" value="1"/>
</dbReference>
<evidence type="ECO:0000256" key="9">
    <source>
        <dbReference type="ARBA" id="ARBA00048679"/>
    </source>
</evidence>
<dbReference type="AlphaFoldDB" id="A0A8J4U307"/>
<feature type="binding site" evidence="10">
    <location>
        <position position="43"/>
    </location>
    <ligand>
        <name>ATP</name>
        <dbReference type="ChEBI" id="CHEBI:30616"/>
    </ligand>
</feature>
<feature type="domain" description="Protein kinase" evidence="12">
    <location>
        <begin position="15"/>
        <end position="238"/>
    </location>
</feature>
<dbReference type="Pfam" id="PF00069">
    <property type="entry name" value="Pkinase"/>
    <property type="match status" value="1"/>
</dbReference>
<evidence type="ECO:0000256" key="8">
    <source>
        <dbReference type="ARBA" id="ARBA00047899"/>
    </source>
</evidence>
<evidence type="ECO:0000256" key="2">
    <source>
        <dbReference type="ARBA" id="ARBA00012513"/>
    </source>
</evidence>
<dbReference type="PROSITE" id="PS00108">
    <property type="entry name" value="PROTEIN_KINASE_ST"/>
    <property type="match status" value="1"/>
</dbReference>
<protein>
    <recommendedName>
        <fullName evidence="2">non-specific serine/threonine protein kinase</fullName>
        <ecNumber evidence="2">2.7.11.1</ecNumber>
    </recommendedName>
</protein>
<organism evidence="13 14">
    <name type="scientific">Clarias magur</name>
    <name type="common">Asian catfish</name>
    <name type="synonym">Macropteronotus magur</name>
    <dbReference type="NCBI Taxonomy" id="1594786"/>
    <lineage>
        <taxon>Eukaryota</taxon>
        <taxon>Metazoa</taxon>
        <taxon>Chordata</taxon>
        <taxon>Craniata</taxon>
        <taxon>Vertebrata</taxon>
        <taxon>Euteleostomi</taxon>
        <taxon>Actinopterygii</taxon>
        <taxon>Neopterygii</taxon>
        <taxon>Teleostei</taxon>
        <taxon>Ostariophysi</taxon>
        <taxon>Siluriformes</taxon>
        <taxon>Clariidae</taxon>
        <taxon>Clarias</taxon>
    </lineage>
</organism>
<dbReference type="GO" id="GO:0043066">
    <property type="term" value="P:negative regulation of apoptotic process"/>
    <property type="evidence" value="ECO:0007669"/>
    <property type="project" value="TreeGrafter"/>
</dbReference>
<keyword evidence="14" id="KW-1185">Reference proteome</keyword>
<evidence type="ECO:0000256" key="5">
    <source>
        <dbReference type="ARBA" id="ARBA00022741"/>
    </source>
</evidence>
<dbReference type="InterPro" id="IPR008271">
    <property type="entry name" value="Ser/Thr_kinase_AS"/>
</dbReference>
<dbReference type="OrthoDB" id="8596411at2759"/>
<comment type="catalytic activity">
    <reaction evidence="8">
        <text>L-threonyl-[protein] + ATP = O-phospho-L-threonyl-[protein] + ADP + H(+)</text>
        <dbReference type="Rhea" id="RHEA:46608"/>
        <dbReference type="Rhea" id="RHEA-COMP:11060"/>
        <dbReference type="Rhea" id="RHEA-COMP:11605"/>
        <dbReference type="ChEBI" id="CHEBI:15378"/>
        <dbReference type="ChEBI" id="CHEBI:30013"/>
        <dbReference type="ChEBI" id="CHEBI:30616"/>
        <dbReference type="ChEBI" id="CHEBI:61977"/>
        <dbReference type="ChEBI" id="CHEBI:456216"/>
        <dbReference type="EC" id="2.7.11.1"/>
    </reaction>
</comment>